<accession>A0A1N6FCX3</accession>
<evidence type="ECO:0000259" key="2">
    <source>
        <dbReference type="Pfam" id="PF03432"/>
    </source>
</evidence>
<dbReference type="STRING" id="1121457.SAMN02745161_1248"/>
<name>A0A1N6FCX3_9BACT</name>
<evidence type="ECO:0000259" key="3">
    <source>
        <dbReference type="Pfam" id="PF22863"/>
    </source>
</evidence>
<dbReference type="InterPro" id="IPR049751">
    <property type="entry name" value="TraI/MobA_relaxases"/>
</dbReference>
<organism evidence="4 5">
    <name type="scientific">Halodesulfovibrio marinisediminis DSM 17456</name>
    <dbReference type="NCBI Taxonomy" id="1121457"/>
    <lineage>
        <taxon>Bacteria</taxon>
        <taxon>Pseudomonadati</taxon>
        <taxon>Thermodesulfobacteriota</taxon>
        <taxon>Desulfovibrionia</taxon>
        <taxon>Desulfovibrionales</taxon>
        <taxon>Desulfovibrionaceae</taxon>
        <taxon>Halodesulfovibrio</taxon>
    </lineage>
</organism>
<dbReference type="RefSeq" id="WP_074216082.1">
    <property type="nucleotide sequence ID" value="NZ_FSRG01000004.1"/>
</dbReference>
<dbReference type="NCBIfam" id="NF041893">
    <property type="entry name" value="TraI_MobP_relax"/>
    <property type="match status" value="1"/>
</dbReference>
<dbReference type="InterPro" id="IPR005094">
    <property type="entry name" value="Endonuclease_MobA/VirD2"/>
</dbReference>
<feature type="domain" description="TraI-like middle" evidence="3">
    <location>
        <begin position="178"/>
        <end position="247"/>
    </location>
</feature>
<evidence type="ECO:0000313" key="5">
    <source>
        <dbReference type="Proteomes" id="UP000184694"/>
    </source>
</evidence>
<feature type="domain" description="TraI-like middle" evidence="3">
    <location>
        <begin position="270"/>
        <end position="365"/>
    </location>
</feature>
<keyword evidence="5" id="KW-1185">Reference proteome</keyword>
<dbReference type="OrthoDB" id="5359237at2"/>
<dbReference type="AlphaFoldDB" id="A0A1N6FCX3"/>
<dbReference type="InterPro" id="IPR054462">
    <property type="entry name" value="TraI_M"/>
</dbReference>
<evidence type="ECO:0000313" key="4">
    <source>
        <dbReference type="EMBL" id="SIN93120.1"/>
    </source>
</evidence>
<proteinExistence type="predicted"/>
<dbReference type="Pfam" id="PF03432">
    <property type="entry name" value="Relaxase"/>
    <property type="match status" value="1"/>
</dbReference>
<dbReference type="Pfam" id="PF22863">
    <property type="entry name" value="TraI_middle"/>
    <property type="match status" value="2"/>
</dbReference>
<dbReference type="EMBL" id="FSRG01000004">
    <property type="protein sequence ID" value="SIN93120.1"/>
    <property type="molecule type" value="Genomic_DNA"/>
</dbReference>
<protein>
    <submittedName>
        <fullName evidence="4">Relaxase/Mobilisation nuclease domain-containing protein</fullName>
    </submittedName>
</protein>
<dbReference type="Proteomes" id="UP000184694">
    <property type="component" value="Unassembled WGS sequence"/>
</dbReference>
<gene>
    <name evidence="4" type="ORF">SAMN02745161_1248</name>
</gene>
<evidence type="ECO:0000256" key="1">
    <source>
        <dbReference type="SAM" id="Coils"/>
    </source>
</evidence>
<sequence>MISKKQPSPSPQNDNYARLANYIADASHKGEKCMAVWSVGCMAGEDFQLGISEVLVTQACNERTKKEKTYHLIVSLRPEDESKLSEQAFKDIEKQFAEVLGFEEHQRHCGVHTNTNNLHMHVAYNMIHPEKKTRHEPYRDYWKRDNLCRELEQKYKLALDPGRKQRREFFQYVSSRSKNFMPAIEKAKSWEDVHGVMANYGLQLSCKKEISITPFDHSGIAYRIKGYELHSAFRKESLEERLGQFQAKNKFYPAREVFAPSRSKDNEQKNDKADALEAYTGQESFDGYLKRHKEIINSARVSASSWQEFQNILQDELSITIKERGRGAVFADFATRGKSQPHAKLSCLGSEYSRSKLEAEFGKLERIKEGRQSTPKKGYGRKPLHRDPERGKLYQEYKAGIKKRKKMFEEQKEQREQEVREQRLKWKIKITKYQIDSTLSWKEKRYLINVAKAEQLRHEELLKKKYATQRAKIKNEIPYGNWNEFLRQKAEAGNMVALAVLQSLKEKEKAAHKERPVVKLLEGMTYTVDNEGNITYKLKNGGVVRDCRKSIYASNDVEAVTFAEKLKARRFGQTKKKLKGNYR</sequence>
<feature type="coiled-coil region" evidence="1">
    <location>
        <begin position="398"/>
        <end position="425"/>
    </location>
</feature>
<keyword evidence="1" id="KW-0175">Coiled coil</keyword>
<feature type="domain" description="MobA/VirD2-like nuclease" evidence="2">
    <location>
        <begin position="22"/>
        <end position="157"/>
    </location>
</feature>
<reference evidence="5" key="1">
    <citation type="submission" date="2016-11" db="EMBL/GenBank/DDBJ databases">
        <authorList>
            <person name="Varghese N."/>
            <person name="Submissions S."/>
        </authorList>
    </citation>
    <scope>NUCLEOTIDE SEQUENCE [LARGE SCALE GENOMIC DNA]</scope>
    <source>
        <strain evidence="5">DSM 17456</strain>
    </source>
</reference>